<evidence type="ECO:0000313" key="5">
    <source>
        <dbReference type="Proteomes" id="UP001595681"/>
    </source>
</evidence>
<dbReference type="NCBIfam" id="TIGR04557">
    <property type="entry name" value="fuse_rel_SoxYZ"/>
    <property type="match status" value="1"/>
</dbReference>
<dbReference type="Gene3D" id="2.60.40.2470">
    <property type="entry name" value="SoxY domain"/>
    <property type="match status" value="1"/>
</dbReference>
<feature type="domain" description="Ig-like SoxY" evidence="3">
    <location>
        <begin position="44"/>
        <end position="147"/>
    </location>
</feature>
<evidence type="ECO:0000313" key="4">
    <source>
        <dbReference type="EMBL" id="MFC3440111.1"/>
    </source>
</evidence>
<gene>
    <name evidence="4" type="ORF">ACFOKF_02670</name>
</gene>
<organism evidence="4 5">
    <name type="scientific">Sphingobium rhizovicinum</name>
    <dbReference type="NCBI Taxonomy" id="432308"/>
    <lineage>
        <taxon>Bacteria</taxon>
        <taxon>Pseudomonadati</taxon>
        <taxon>Pseudomonadota</taxon>
        <taxon>Alphaproteobacteria</taxon>
        <taxon>Sphingomonadales</taxon>
        <taxon>Sphingomonadaceae</taxon>
        <taxon>Sphingobium</taxon>
    </lineage>
</organism>
<dbReference type="Pfam" id="PF13501">
    <property type="entry name" value="SoxY"/>
    <property type="match status" value="1"/>
</dbReference>
<comment type="caution">
    <text evidence="4">The sequence shown here is derived from an EMBL/GenBank/DDBJ whole genome shotgun (WGS) entry which is preliminary data.</text>
</comment>
<feature type="chain" id="PRO_5047341970" evidence="1">
    <location>
        <begin position="23"/>
        <end position="269"/>
    </location>
</feature>
<evidence type="ECO:0000256" key="1">
    <source>
        <dbReference type="SAM" id="SignalP"/>
    </source>
</evidence>
<dbReference type="Pfam" id="PF08770">
    <property type="entry name" value="SoxZ"/>
    <property type="match status" value="1"/>
</dbReference>
<dbReference type="Proteomes" id="UP001595681">
    <property type="component" value="Unassembled WGS sequence"/>
</dbReference>
<dbReference type="RefSeq" id="WP_380792869.1">
    <property type="nucleotide sequence ID" value="NZ_JBHRVU010000004.1"/>
</dbReference>
<protein>
    <submittedName>
        <fullName evidence="4">Quinoprotein dehydrogenase-associated SoxYZ-like carrier</fullName>
    </submittedName>
</protein>
<dbReference type="InterPro" id="IPR038162">
    <property type="entry name" value="SoxY_sf"/>
</dbReference>
<dbReference type="InterPro" id="IPR014880">
    <property type="entry name" value="SoxZ_dom"/>
</dbReference>
<dbReference type="InterPro" id="IPR013783">
    <property type="entry name" value="Ig-like_fold"/>
</dbReference>
<dbReference type="SUPFAM" id="SSF81296">
    <property type="entry name" value="E set domains"/>
    <property type="match status" value="1"/>
</dbReference>
<dbReference type="InterPro" id="IPR030831">
    <property type="entry name" value="Fuse-rel_SoxYZ"/>
</dbReference>
<keyword evidence="5" id="KW-1185">Reference proteome</keyword>
<sequence>MQRQASLWVAIALAWVATDARATAPAQTVADPLGSPMWAAHARTLFGDDPVRFDPRVKVDFPMIAENQRSFPVAIDARAIPGVTRIVLLVDLNPIPIAIDYRPTHAAAYVATRIKLDQRTPVRGAVQLASGEWLVSGGWVDAAGGGCSAPPVSRVKGDWADHLGEIRGEAWPMADGVSRLRLNFRHPMDTGFVDNIATYHLEELAVKDAGGRTLGEMEIWAAVAEDPAITLMVDGKAGDALTILAHDTNGRDYRAALSVARQSPMPAGR</sequence>
<accession>A0ABV7NDA6</accession>
<keyword evidence="1" id="KW-0732">Signal</keyword>
<evidence type="ECO:0000259" key="3">
    <source>
        <dbReference type="Pfam" id="PF13501"/>
    </source>
</evidence>
<dbReference type="Gene3D" id="2.60.40.10">
    <property type="entry name" value="Immunoglobulins"/>
    <property type="match status" value="1"/>
</dbReference>
<dbReference type="EMBL" id="JBHRVU010000004">
    <property type="protein sequence ID" value="MFC3440111.1"/>
    <property type="molecule type" value="Genomic_DNA"/>
</dbReference>
<dbReference type="InterPro" id="IPR032711">
    <property type="entry name" value="SoxY"/>
</dbReference>
<feature type="signal peptide" evidence="1">
    <location>
        <begin position="1"/>
        <end position="22"/>
    </location>
</feature>
<feature type="domain" description="Sulphur oxidation protein SoxZ" evidence="2">
    <location>
        <begin position="173"/>
        <end position="255"/>
    </location>
</feature>
<reference evidence="5" key="1">
    <citation type="journal article" date="2019" name="Int. J. Syst. Evol. Microbiol.">
        <title>The Global Catalogue of Microorganisms (GCM) 10K type strain sequencing project: providing services to taxonomists for standard genome sequencing and annotation.</title>
        <authorList>
            <consortium name="The Broad Institute Genomics Platform"/>
            <consortium name="The Broad Institute Genome Sequencing Center for Infectious Disease"/>
            <person name="Wu L."/>
            <person name="Ma J."/>
        </authorList>
    </citation>
    <scope>NUCLEOTIDE SEQUENCE [LARGE SCALE GENOMIC DNA]</scope>
    <source>
        <strain evidence="5">CCM 7491</strain>
    </source>
</reference>
<name>A0ABV7NDA6_9SPHN</name>
<proteinExistence type="predicted"/>
<dbReference type="InterPro" id="IPR014756">
    <property type="entry name" value="Ig_E-set"/>
</dbReference>
<evidence type="ECO:0000259" key="2">
    <source>
        <dbReference type="Pfam" id="PF08770"/>
    </source>
</evidence>